<protein>
    <submittedName>
        <fullName evidence="2">Uncharacterized protein</fullName>
    </submittedName>
</protein>
<feature type="region of interest" description="Disordered" evidence="1">
    <location>
        <begin position="429"/>
        <end position="495"/>
    </location>
</feature>
<evidence type="ECO:0000313" key="2">
    <source>
        <dbReference type="EMBL" id="KAK3388996.1"/>
    </source>
</evidence>
<gene>
    <name evidence="2" type="ORF">B0T20DRAFT_425044</name>
</gene>
<keyword evidence="3" id="KW-1185">Reference proteome</keyword>
<organism evidence="2 3">
    <name type="scientific">Sordaria brevicollis</name>
    <dbReference type="NCBI Taxonomy" id="83679"/>
    <lineage>
        <taxon>Eukaryota</taxon>
        <taxon>Fungi</taxon>
        <taxon>Dikarya</taxon>
        <taxon>Ascomycota</taxon>
        <taxon>Pezizomycotina</taxon>
        <taxon>Sordariomycetes</taxon>
        <taxon>Sordariomycetidae</taxon>
        <taxon>Sordariales</taxon>
        <taxon>Sordariaceae</taxon>
        <taxon>Sordaria</taxon>
    </lineage>
</organism>
<dbReference type="AlphaFoldDB" id="A0AAE0NWL9"/>
<proteinExistence type="predicted"/>
<feature type="compositionally biased region" description="Acidic residues" evidence="1">
    <location>
        <begin position="437"/>
        <end position="452"/>
    </location>
</feature>
<feature type="region of interest" description="Disordered" evidence="1">
    <location>
        <begin position="80"/>
        <end position="116"/>
    </location>
</feature>
<comment type="caution">
    <text evidence="2">The sequence shown here is derived from an EMBL/GenBank/DDBJ whole genome shotgun (WGS) entry which is preliminary data.</text>
</comment>
<reference evidence="2" key="2">
    <citation type="submission" date="2023-07" db="EMBL/GenBank/DDBJ databases">
        <authorList>
            <consortium name="Lawrence Berkeley National Laboratory"/>
            <person name="Haridas S."/>
            <person name="Hensen N."/>
            <person name="Bonometti L."/>
            <person name="Westerberg I."/>
            <person name="Brannstrom I.O."/>
            <person name="Guillou S."/>
            <person name="Cros-Aarteil S."/>
            <person name="Calhoun S."/>
            <person name="Kuo A."/>
            <person name="Mondo S."/>
            <person name="Pangilinan J."/>
            <person name="Riley R."/>
            <person name="LaButti K."/>
            <person name="Andreopoulos B."/>
            <person name="Lipzen A."/>
            <person name="Chen C."/>
            <person name="Yanf M."/>
            <person name="Daum C."/>
            <person name="Ng V."/>
            <person name="Clum A."/>
            <person name="Steindorff A."/>
            <person name="Ohm R."/>
            <person name="Martin F."/>
            <person name="Silar P."/>
            <person name="Natvig D."/>
            <person name="Lalanne C."/>
            <person name="Gautier V."/>
            <person name="Ament-velasquez S.L."/>
            <person name="Kruys A."/>
            <person name="Hutchinson M.I."/>
            <person name="Powell A.J."/>
            <person name="Barry K."/>
            <person name="Miller A.N."/>
            <person name="Grigoriev I.V."/>
            <person name="Debuchy R."/>
            <person name="Gladieux P."/>
            <person name="Thoren M.H."/>
            <person name="Johannesson H."/>
        </authorList>
    </citation>
    <scope>NUCLEOTIDE SEQUENCE</scope>
    <source>
        <strain evidence="2">FGSC 1904</strain>
    </source>
</reference>
<name>A0AAE0NWL9_SORBR</name>
<dbReference type="EMBL" id="JAUTDP010000014">
    <property type="protein sequence ID" value="KAK3388996.1"/>
    <property type="molecule type" value="Genomic_DNA"/>
</dbReference>
<dbReference type="Proteomes" id="UP001281003">
    <property type="component" value="Unassembled WGS sequence"/>
</dbReference>
<feature type="region of interest" description="Disordered" evidence="1">
    <location>
        <begin position="132"/>
        <end position="158"/>
    </location>
</feature>
<sequence length="495" mass="55299">MATTIPTYRYQYRQPSSSAYLPSSRFSLTPPRNTLPHTYLESPISISASLQEKIIIRQVGGPGDNHVQWVSVTDLVPYYHPSSEPASNPSNHGNRQSIHNQNPIPTSTATNPNQNRIHTHRHQTEPISLISLTTNNNDDNENGTHDDNNRKRRPSRSDLNLSKRILESGQVSRVHGVVHTANWVNDVGDRLWLRSDQPIIKGRRSVPVVNLDKGISAEVCINHVNWLPQKRDVTSDTTITFIGAEYRHRGGEPFRMCIIQDHHSSDDGGIIDMISLEELETCFEDVDVDVVSVMTTEPGQQRQQQQKQIPLPLPVQGQPSSHPNGPQRPKGPRPMPTSPVSQSPAPTHEYNDVYCPRTDIMKGRIIFRDDEDDDTLSQASFTSSMSTKSKAAIDLVAQSLSIFNFNAAMLDLAALSNQSNQAMSGFIRDVDERPEASEDDSDEEDDGDDEEGREEKAWSDCESIHSSAGRSIICGKDEDKNDRSRVEDSGSRREL</sequence>
<feature type="region of interest" description="Disordered" evidence="1">
    <location>
        <begin position="297"/>
        <end position="352"/>
    </location>
</feature>
<evidence type="ECO:0000256" key="1">
    <source>
        <dbReference type="SAM" id="MobiDB-lite"/>
    </source>
</evidence>
<reference evidence="2" key="1">
    <citation type="journal article" date="2023" name="Mol. Phylogenet. Evol.">
        <title>Genome-scale phylogeny and comparative genomics of the fungal order Sordariales.</title>
        <authorList>
            <person name="Hensen N."/>
            <person name="Bonometti L."/>
            <person name="Westerberg I."/>
            <person name="Brannstrom I.O."/>
            <person name="Guillou S."/>
            <person name="Cros-Aarteil S."/>
            <person name="Calhoun S."/>
            <person name="Haridas S."/>
            <person name="Kuo A."/>
            <person name="Mondo S."/>
            <person name="Pangilinan J."/>
            <person name="Riley R."/>
            <person name="LaButti K."/>
            <person name="Andreopoulos B."/>
            <person name="Lipzen A."/>
            <person name="Chen C."/>
            <person name="Yan M."/>
            <person name="Daum C."/>
            <person name="Ng V."/>
            <person name="Clum A."/>
            <person name="Steindorff A."/>
            <person name="Ohm R.A."/>
            <person name="Martin F."/>
            <person name="Silar P."/>
            <person name="Natvig D.O."/>
            <person name="Lalanne C."/>
            <person name="Gautier V."/>
            <person name="Ament-Velasquez S.L."/>
            <person name="Kruys A."/>
            <person name="Hutchinson M.I."/>
            <person name="Powell A.J."/>
            <person name="Barry K."/>
            <person name="Miller A.N."/>
            <person name="Grigoriev I.V."/>
            <person name="Debuchy R."/>
            <person name="Gladieux P."/>
            <person name="Hiltunen Thoren M."/>
            <person name="Johannesson H."/>
        </authorList>
    </citation>
    <scope>NUCLEOTIDE SEQUENCE</scope>
    <source>
        <strain evidence="2">FGSC 1904</strain>
    </source>
</reference>
<feature type="compositionally biased region" description="Polar residues" evidence="1">
    <location>
        <begin position="84"/>
        <end position="116"/>
    </location>
</feature>
<feature type="compositionally biased region" description="Basic and acidic residues" evidence="1">
    <location>
        <begin position="453"/>
        <end position="463"/>
    </location>
</feature>
<accession>A0AAE0NWL9</accession>
<evidence type="ECO:0000313" key="3">
    <source>
        <dbReference type="Proteomes" id="UP001281003"/>
    </source>
</evidence>
<feature type="compositionally biased region" description="Basic and acidic residues" evidence="1">
    <location>
        <begin position="475"/>
        <end position="495"/>
    </location>
</feature>